<dbReference type="InterPro" id="IPR051448">
    <property type="entry name" value="CdaR-like_regulators"/>
</dbReference>
<feature type="region of interest" description="Disordered" evidence="1">
    <location>
        <begin position="253"/>
        <end position="284"/>
    </location>
</feature>
<dbReference type="InterPro" id="IPR012914">
    <property type="entry name" value="PucR_dom"/>
</dbReference>
<feature type="region of interest" description="Disordered" evidence="1">
    <location>
        <begin position="405"/>
        <end position="449"/>
    </location>
</feature>
<accession>A0ABS1MYQ0</accession>
<evidence type="ECO:0000259" key="3">
    <source>
        <dbReference type="Pfam" id="PF13556"/>
    </source>
</evidence>
<dbReference type="Proteomes" id="UP000629371">
    <property type="component" value="Unassembled WGS sequence"/>
</dbReference>
<gene>
    <name evidence="4" type="ORF">JK360_26680</name>
</gene>
<dbReference type="InterPro" id="IPR042070">
    <property type="entry name" value="PucR_C-HTH_sf"/>
</dbReference>
<feature type="region of interest" description="Disordered" evidence="1">
    <location>
        <begin position="1"/>
        <end position="29"/>
    </location>
</feature>
<feature type="compositionally biased region" description="Basic and acidic residues" evidence="1">
    <location>
        <begin position="407"/>
        <end position="427"/>
    </location>
</feature>
<feature type="domain" description="Purine catabolism PurC-like" evidence="2">
    <location>
        <begin position="53"/>
        <end position="163"/>
    </location>
</feature>
<evidence type="ECO:0000259" key="2">
    <source>
        <dbReference type="Pfam" id="PF07905"/>
    </source>
</evidence>
<dbReference type="PANTHER" id="PTHR33744:SF1">
    <property type="entry name" value="DNA-BINDING TRANSCRIPTIONAL ACTIVATOR ADER"/>
    <property type="match status" value="1"/>
</dbReference>
<feature type="region of interest" description="Disordered" evidence="1">
    <location>
        <begin position="601"/>
        <end position="626"/>
    </location>
</feature>
<dbReference type="EMBL" id="JAERRI010000016">
    <property type="protein sequence ID" value="MBL1092913.1"/>
    <property type="molecule type" value="Genomic_DNA"/>
</dbReference>
<keyword evidence="5" id="KW-1185">Reference proteome</keyword>
<proteinExistence type="predicted"/>
<feature type="compositionally biased region" description="Pro residues" evidence="1">
    <location>
        <begin position="1"/>
        <end position="19"/>
    </location>
</feature>
<dbReference type="Gene3D" id="1.10.10.2840">
    <property type="entry name" value="PucR C-terminal helix-turn-helix domain"/>
    <property type="match status" value="1"/>
</dbReference>
<evidence type="ECO:0000313" key="5">
    <source>
        <dbReference type="Proteomes" id="UP000629371"/>
    </source>
</evidence>
<dbReference type="InterPro" id="IPR025736">
    <property type="entry name" value="PucR_C-HTH_dom"/>
</dbReference>
<sequence>MPPPVPPPSARAPQPPSGPPSTTAPSTPPVPLAALLARADLGLRQLAGPREGVTLHWVHTSEMADPVPYLLGGELLLTAGVHLAEVAAGAADEDADAALASYLDGYAARTVAAGAAALGFGIAPVHEAVPPALVAACDRHGLPLVEVPAGTPFTAVESAVWQAVTEARHRELTRIGEAQRALAAAAARPDPARAVLRALARHVHGWTALLGPDGTEHGSAGARPTDRVRAAAERLAQVVGGGAVGGGIVGGGSPGGGEVAGPGGREAGPGGGVRAAAGGPSSATDALPGAQLSAYALTGRAAGREPGALVVAADPDDPPAHTIAGVAAVLLSLITGPAAARGAADSGHSAALAHLLLGARPADVGPLLGAPLWTVVHAERRGGAAAPEADAAALAAALGTALVAPEPAREPASEPEREPAPEPEREPASQPVRKRTSEPVRGPASSARRLRALVPADREIAAQPGWTLGVSAPVPVEELPAADRHAATALRRALAHRSALVRRPSPDRPGLAALVDPDDAHRHARSLLAPLAASPALVTTLHTWLSLHGSWDRTATALGIHRNTVRQRIARTATLLGTDLDDTDVRMELWFALRCLDRAGTDASSAGRPKSSGAGRGRPGPSVTAL</sequence>
<feature type="domain" description="PucR C-terminal helix-turn-helix" evidence="3">
    <location>
        <begin position="537"/>
        <end position="594"/>
    </location>
</feature>
<reference evidence="4 5" key="1">
    <citation type="submission" date="2021-01" db="EMBL/GenBank/DDBJ databases">
        <title>WGS of actinomycetes isolated from Thailand.</title>
        <authorList>
            <person name="Thawai C."/>
        </authorList>
    </citation>
    <scope>NUCLEOTIDE SEQUENCE [LARGE SCALE GENOMIC DNA]</scope>
    <source>
        <strain evidence="4 5">CH9-7</strain>
    </source>
</reference>
<evidence type="ECO:0000313" key="4">
    <source>
        <dbReference type="EMBL" id="MBL1092913.1"/>
    </source>
</evidence>
<name>A0ABS1MYQ0_9ACTN</name>
<dbReference type="Pfam" id="PF13556">
    <property type="entry name" value="HTH_30"/>
    <property type="match status" value="1"/>
</dbReference>
<dbReference type="Pfam" id="PF07905">
    <property type="entry name" value="PucR"/>
    <property type="match status" value="1"/>
</dbReference>
<feature type="compositionally biased region" description="Gly residues" evidence="1">
    <location>
        <begin position="253"/>
        <end position="273"/>
    </location>
</feature>
<comment type="caution">
    <text evidence="4">The sequence shown here is derived from an EMBL/GenBank/DDBJ whole genome shotgun (WGS) entry which is preliminary data.</text>
</comment>
<evidence type="ECO:0000256" key="1">
    <source>
        <dbReference type="SAM" id="MobiDB-lite"/>
    </source>
</evidence>
<dbReference type="RefSeq" id="WP_201808379.1">
    <property type="nucleotide sequence ID" value="NZ_JAERRI010000016.1"/>
</dbReference>
<dbReference type="PANTHER" id="PTHR33744">
    <property type="entry name" value="CARBOHYDRATE DIACID REGULATOR"/>
    <property type="match status" value="1"/>
</dbReference>
<protein>
    <submittedName>
        <fullName evidence="4">Helix-turn-helix domain-containing protein</fullName>
    </submittedName>
</protein>
<feature type="compositionally biased region" description="Low complexity" evidence="1">
    <location>
        <begin position="603"/>
        <end position="626"/>
    </location>
</feature>
<organism evidence="4 5">
    <name type="scientific">Streptomyces siderophoricus</name>
    <dbReference type="NCBI Taxonomy" id="2802281"/>
    <lineage>
        <taxon>Bacteria</taxon>
        <taxon>Bacillati</taxon>
        <taxon>Actinomycetota</taxon>
        <taxon>Actinomycetes</taxon>
        <taxon>Kitasatosporales</taxon>
        <taxon>Streptomycetaceae</taxon>
        <taxon>Streptomyces</taxon>
    </lineage>
</organism>